<sequence>MLRFQKLSFKRGELFLSNVLQCGQAFRWIFHEKLGQYSSTLKIDGEFKILVLKQDQDDHIEYATVGNVEERALREFLHRYFRLEVDMSTLYREQWLPRDSRFEQKRPNGVRILGQDAWETLVSYICSSNNNISRITKMCHALCTEFGNSVGHYDGVDYFSFPTSHEIVARASEDALRTLGFGYRAKYIVATAHKMEKDRLNMSDSEYLESWKDHLQYEQVREKIMSFNGVGPKVADCVCLSGLRMDDVVPVDVHIARIAQRDYKFSARKQDIEELQREYKSLPITHKKVNYELDLIRSMFKQRWGDFAGWAQGIVFAQEVGKTTGANSDGTTYKRKLELDLVVKLEKDDVPFKRHYSEVETVAVSDGIKVEVTHEDVLTEETEYSVTGRPKRKATKNVGYEF</sequence>
<keyword evidence="6" id="KW-0456">Lyase</keyword>
<dbReference type="Proteomes" id="UP000191144">
    <property type="component" value="Chromosome E"/>
</dbReference>
<dbReference type="GO" id="GO:0003684">
    <property type="term" value="F:damaged DNA binding"/>
    <property type="evidence" value="ECO:0007669"/>
    <property type="project" value="InterPro"/>
</dbReference>
<dbReference type="PANTHER" id="PTHR10242:SF2">
    <property type="entry name" value="N-GLYCOSYLASE_DNA LYASE"/>
    <property type="match status" value="1"/>
</dbReference>
<dbReference type="Gene3D" id="3.30.310.40">
    <property type="match status" value="1"/>
</dbReference>
<dbReference type="PANTHER" id="PTHR10242">
    <property type="entry name" value="8-OXOGUANINE DNA GLYCOSYLASE"/>
    <property type="match status" value="1"/>
</dbReference>
<evidence type="ECO:0000256" key="8">
    <source>
        <dbReference type="ARBA" id="ARBA00023295"/>
    </source>
</evidence>
<evidence type="ECO:0000256" key="4">
    <source>
        <dbReference type="ARBA" id="ARBA00022801"/>
    </source>
</evidence>
<dbReference type="InterPro" id="IPR052054">
    <property type="entry name" value="Oxidative_DNA_repair_enzyme"/>
</dbReference>
<dbReference type="OrthoDB" id="238681at2759"/>
<comment type="catalytic activity">
    <reaction evidence="9">
        <text>2'-deoxyribonucleotide-(2'-deoxyribose 5'-phosphate)-2'-deoxyribonucleotide-DNA = a 3'-end 2'-deoxyribonucleotide-(2,3-dehydro-2,3-deoxyribose 5'-phosphate)-DNA + a 5'-end 5'-phospho-2'-deoxyribonucleoside-DNA + H(+)</text>
        <dbReference type="Rhea" id="RHEA:66592"/>
        <dbReference type="Rhea" id="RHEA-COMP:13180"/>
        <dbReference type="Rhea" id="RHEA-COMP:16897"/>
        <dbReference type="Rhea" id="RHEA-COMP:17067"/>
        <dbReference type="ChEBI" id="CHEBI:15378"/>
        <dbReference type="ChEBI" id="CHEBI:136412"/>
        <dbReference type="ChEBI" id="CHEBI:157695"/>
        <dbReference type="ChEBI" id="CHEBI:167181"/>
        <dbReference type="EC" id="4.2.99.18"/>
    </reaction>
</comment>
<evidence type="ECO:0000256" key="1">
    <source>
        <dbReference type="ARBA" id="ARBA00010679"/>
    </source>
</evidence>
<comment type="similarity">
    <text evidence="1">Belongs to the type-1 OGG1 family.</text>
</comment>
<dbReference type="Gene3D" id="1.10.1670.10">
    <property type="entry name" value="Helix-hairpin-Helix base-excision DNA repair enzymes (C-terminal)"/>
    <property type="match status" value="1"/>
</dbReference>
<organism evidence="11 12">
    <name type="scientific">Lachancea meyersii CBS 8951</name>
    <dbReference type="NCBI Taxonomy" id="1266667"/>
    <lineage>
        <taxon>Eukaryota</taxon>
        <taxon>Fungi</taxon>
        <taxon>Dikarya</taxon>
        <taxon>Ascomycota</taxon>
        <taxon>Saccharomycotina</taxon>
        <taxon>Saccharomycetes</taxon>
        <taxon>Saccharomycetales</taxon>
        <taxon>Saccharomycetaceae</taxon>
        <taxon>Lachancea</taxon>
    </lineage>
</organism>
<dbReference type="InterPro" id="IPR023170">
    <property type="entry name" value="HhH_base_excis_C"/>
</dbReference>
<dbReference type="GO" id="GO:0034039">
    <property type="term" value="F:8-oxo-7,8-dihydroguanine DNA N-glycosylase activity"/>
    <property type="evidence" value="ECO:0007669"/>
    <property type="project" value="TreeGrafter"/>
</dbReference>
<dbReference type="Pfam" id="PF00730">
    <property type="entry name" value="HhH-GPD"/>
    <property type="match status" value="1"/>
</dbReference>
<dbReference type="GO" id="GO:0006285">
    <property type="term" value="P:base-excision repair, AP site formation"/>
    <property type="evidence" value="ECO:0007669"/>
    <property type="project" value="TreeGrafter"/>
</dbReference>
<dbReference type="InterPro" id="IPR011257">
    <property type="entry name" value="DNA_glycosylase"/>
</dbReference>
<dbReference type="SMART" id="SM00478">
    <property type="entry name" value="ENDO3c"/>
    <property type="match status" value="1"/>
</dbReference>
<reference evidence="12" key="1">
    <citation type="submission" date="2016-03" db="EMBL/GenBank/DDBJ databases">
        <authorList>
            <person name="Devillers Hugo."/>
        </authorList>
    </citation>
    <scope>NUCLEOTIDE SEQUENCE [LARGE SCALE GENOMIC DNA]</scope>
</reference>
<evidence type="ECO:0000256" key="2">
    <source>
        <dbReference type="ARBA" id="ARBA00012720"/>
    </source>
</evidence>
<evidence type="ECO:0000313" key="12">
    <source>
        <dbReference type="Proteomes" id="UP000191144"/>
    </source>
</evidence>
<protein>
    <recommendedName>
        <fullName evidence="2">DNA-(apurinic or apyrimidinic site) lyase</fullName>
        <ecNumber evidence="2">4.2.99.18</ecNumber>
    </recommendedName>
</protein>
<dbReference type="Gene3D" id="1.10.340.30">
    <property type="entry name" value="Hypothetical protein, domain 2"/>
    <property type="match status" value="1"/>
</dbReference>
<keyword evidence="5" id="KW-0234">DNA repair</keyword>
<keyword evidence="8" id="KW-0326">Glycosidase</keyword>
<dbReference type="AlphaFoldDB" id="A0A1G4JJ11"/>
<keyword evidence="3" id="KW-0227">DNA damage</keyword>
<evidence type="ECO:0000313" key="11">
    <source>
        <dbReference type="EMBL" id="SCU90462.1"/>
    </source>
</evidence>
<name>A0A1G4JJ11_9SACH</name>
<dbReference type="EMBL" id="LT598481">
    <property type="protein sequence ID" value="SCU90462.1"/>
    <property type="molecule type" value="Genomic_DNA"/>
</dbReference>
<gene>
    <name evidence="11" type="ORF">LAME_0E08680G</name>
</gene>
<dbReference type="EC" id="4.2.99.18" evidence="2"/>
<dbReference type="SUPFAM" id="SSF55945">
    <property type="entry name" value="TATA-box binding protein-like"/>
    <property type="match status" value="1"/>
</dbReference>
<dbReference type="GO" id="GO:0005634">
    <property type="term" value="C:nucleus"/>
    <property type="evidence" value="ECO:0007669"/>
    <property type="project" value="TreeGrafter"/>
</dbReference>
<dbReference type="CDD" id="cd00056">
    <property type="entry name" value="ENDO3c"/>
    <property type="match status" value="1"/>
</dbReference>
<feature type="domain" description="HhH-GPD" evidence="10">
    <location>
        <begin position="126"/>
        <end position="289"/>
    </location>
</feature>
<evidence type="ECO:0000259" key="10">
    <source>
        <dbReference type="SMART" id="SM00478"/>
    </source>
</evidence>
<evidence type="ECO:0000256" key="6">
    <source>
        <dbReference type="ARBA" id="ARBA00023239"/>
    </source>
</evidence>
<keyword evidence="4" id="KW-0378">Hydrolase</keyword>
<evidence type="ECO:0000256" key="7">
    <source>
        <dbReference type="ARBA" id="ARBA00023268"/>
    </source>
</evidence>
<dbReference type="InterPro" id="IPR012904">
    <property type="entry name" value="OGG_N"/>
</dbReference>
<dbReference type="GO" id="GO:0006289">
    <property type="term" value="P:nucleotide-excision repair"/>
    <property type="evidence" value="ECO:0007669"/>
    <property type="project" value="InterPro"/>
</dbReference>
<evidence type="ECO:0000256" key="9">
    <source>
        <dbReference type="ARBA" id="ARBA00044632"/>
    </source>
</evidence>
<proteinExistence type="inferred from homology"/>
<dbReference type="GO" id="GO:0140078">
    <property type="term" value="F:class I DNA-(apurinic or apyrimidinic site) endonuclease activity"/>
    <property type="evidence" value="ECO:0007669"/>
    <property type="project" value="UniProtKB-EC"/>
</dbReference>
<evidence type="ECO:0000256" key="3">
    <source>
        <dbReference type="ARBA" id="ARBA00022763"/>
    </source>
</evidence>
<dbReference type="InterPro" id="IPR003265">
    <property type="entry name" value="HhH-GPD_domain"/>
</dbReference>
<dbReference type="Pfam" id="PF07934">
    <property type="entry name" value="OGG_N"/>
    <property type="match status" value="1"/>
</dbReference>
<keyword evidence="7" id="KW-0511">Multifunctional enzyme</keyword>
<dbReference type="SUPFAM" id="SSF48150">
    <property type="entry name" value="DNA-glycosylase"/>
    <property type="match status" value="1"/>
</dbReference>
<accession>A0A1G4JJ11</accession>
<keyword evidence="12" id="KW-1185">Reference proteome</keyword>
<evidence type="ECO:0000256" key="5">
    <source>
        <dbReference type="ARBA" id="ARBA00023204"/>
    </source>
</evidence>